<name>A0A6N6MA63_9FLAO</name>
<reference evidence="1 2" key="1">
    <citation type="submission" date="2019-09" db="EMBL/GenBank/DDBJ databases">
        <title>Genomes of Cryomorphaceae.</title>
        <authorList>
            <person name="Bowman J.P."/>
        </authorList>
    </citation>
    <scope>NUCLEOTIDE SEQUENCE [LARGE SCALE GENOMIC DNA]</scope>
    <source>
        <strain evidence="1 2">KCTC 52047</strain>
    </source>
</reference>
<proteinExistence type="predicted"/>
<organism evidence="1 2">
    <name type="scientific">Salibacter halophilus</name>
    <dbReference type="NCBI Taxonomy" id="1803916"/>
    <lineage>
        <taxon>Bacteria</taxon>
        <taxon>Pseudomonadati</taxon>
        <taxon>Bacteroidota</taxon>
        <taxon>Flavobacteriia</taxon>
        <taxon>Flavobacteriales</taxon>
        <taxon>Salibacteraceae</taxon>
        <taxon>Salibacter</taxon>
    </lineage>
</organism>
<keyword evidence="2" id="KW-1185">Reference proteome</keyword>
<dbReference type="AlphaFoldDB" id="A0A6N6MA63"/>
<protein>
    <recommendedName>
        <fullName evidence="3">Lipocalin-like domain-containing protein</fullName>
    </recommendedName>
</protein>
<evidence type="ECO:0008006" key="3">
    <source>
        <dbReference type="Google" id="ProtNLM"/>
    </source>
</evidence>
<gene>
    <name evidence="1" type="ORF">F3059_04175</name>
</gene>
<comment type="caution">
    <text evidence="1">The sequence shown here is derived from an EMBL/GenBank/DDBJ whole genome shotgun (WGS) entry which is preliminary data.</text>
</comment>
<dbReference type="PROSITE" id="PS51257">
    <property type="entry name" value="PROKAR_LIPOPROTEIN"/>
    <property type="match status" value="1"/>
</dbReference>
<evidence type="ECO:0000313" key="1">
    <source>
        <dbReference type="EMBL" id="KAB1065156.1"/>
    </source>
</evidence>
<sequence>MKNSFYILIILLFTFSCKSSNKSLDEENRYGVNIMDTSLYGEWINISKKVKGYCGGLNRYEVLEISRSGRIQVTDSLGNMYTEDIWSIKDTLDQYNSFVKGLHLSGGHVYLYRINNDSLFLIDELMLAYKDFINVKEYETCIFYHKSE</sequence>
<dbReference type="RefSeq" id="WP_151166796.1">
    <property type="nucleotide sequence ID" value="NZ_WACR01000003.1"/>
</dbReference>
<accession>A0A6N6MA63</accession>
<evidence type="ECO:0000313" key="2">
    <source>
        <dbReference type="Proteomes" id="UP000435357"/>
    </source>
</evidence>
<dbReference type="OrthoDB" id="282859at2"/>
<dbReference type="EMBL" id="WACR01000003">
    <property type="protein sequence ID" value="KAB1065156.1"/>
    <property type="molecule type" value="Genomic_DNA"/>
</dbReference>
<dbReference type="Proteomes" id="UP000435357">
    <property type="component" value="Unassembled WGS sequence"/>
</dbReference>